<dbReference type="InterPro" id="IPR000182">
    <property type="entry name" value="GNAT_dom"/>
</dbReference>
<dbReference type="Pfam" id="PF13508">
    <property type="entry name" value="Acetyltransf_7"/>
    <property type="match status" value="1"/>
</dbReference>
<evidence type="ECO:0000259" key="1">
    <source>
        <dbReference type="PROSITE" id="PS51186"/>
    </source>
</evidence>
<dbReference type="InterPro" id="IPR053144">
    <property type="entry name" value="Acetyltransferase_Butenolide"/>
</dbReference>
<dbReference type="SUPFAM" id="SSF55729">
    <property type="entry name" value="Acyl-CoA N-acyltransferases (Nat)"/>
    <property type="match status" value="1"/>
</dbReference>
<name>A0A7J4TJ91_9EURY</name>
<dbReference type="AlphaFoldDB" id="A0A7J4TJ91"/>
<feature type="domain" description="N-acetyltransferase" evidence="1">
    <location>
        <begin position="4"/>
        <end position="140"/>
    </location>
</feature>
<dbReference type="InterPro" id="IPR016181">
    <property type="entry name" value="Acyl_CoA_acyltransferase"/>
</dbReference>
<gene>
    <name evidence="2" type="ORF">HA271_04455</name>
</gene>
<reference evidence="3" key="1">
    <citation type="journal article" date="2020" name="bioRxiv">
        <title>A rank-normalized archaeal taxonomy based on genome phylogeny resolves widespread incomplete and uneven classifications.</title>
        <authorList>
            <person name="Rinke C."/>
            <person name="Chuvochina M."/>
            <person name="Mussig A.J."/>
            <person name="Chaumeil P.-A."/>
            <person name="Waite D.W."/>
            <person name="Whitman W.B."/>
            <person name="Parks D.H."/>
            <person name="Hugenholtz P."/>
        </authorList>
    </citation>
    <scope>NUCLEOTIDE SEQUENCE [LARGE SCALE GENOMIC DNA]</scope>
</reference>
<protein>
    <submittedName>
        <fullName evidence="2">GNAT family N-acetyltransferase</fullName>
    </submittedName>
</protein>
<dbReference type="Proteomes" id="UP000586031">
    <property type="component" value="Unassembled WGS sequence"/>
</dbReference>
<evidence type="ECO:0000313" key="3">
    <source>
        <dbReference type="Proteomes" id="UP000586031"/>
    </source>
</evidence>
<proteinExistence type="predicted"/>
<dbReference type="Gene3D" id="3.40.630.30">
    <property type="match status" value="1"/>
</dbReference>
<sequence length="141" mass="16221">MDRITIKDGIEEMDFEKVTDMLSKADWSPGIKIDEVKKGAHNSSLVVGAFRDGIQIGYSRVVSDKTRLAFILDVYIHEDHRKKGIGQEMLNYILAHKELEDVYIWMLVTEDAHGVYGKVGFEPVAHPENCMEIRMERPERK</sequence>
<dbReference type="PANTHER" id="PTHR43233:SF1">
    <property type="entry name" value="FAMILY N-ACETYLTRANSFERASE, PUTATIVE (AFU_ORTHOLOGUE AFUA_6G03350)-RELATED"/>
    <property type="match status" value="1"/>
</dbReference>
<keyword evidence="2" id="KW-0808">Transferase</keyword>
<comment type="caution">
    <text evidence="2">The sequence shown here is derived from an EMBL/GenBank/DDBJ whole genome shotgun (WGS) entry which is preliminary data.</text>
</comment>
<accession>A0A7J4TJ91</accession>
<dbReference type="EMBL" id="DUHE01000130">
    <property type="protein sequence ID" value="HII84087.1"/>
    <property type="molecule type" value="Genomic_DNA"/>
</dbReference>
<organism evidence="2 3">
    <name type="scientific">Methanobacterium subterraneum</name>
    <dbReference type="NCBI Taxonomy" id="59277"/>
    <lineage>
        <taxon>Archaea</taxon>
        <taxon>Methanobacteriati</taxon>
        <taxon>Methanobacteriota</taxon>
        <taxon>Methanomada group</taxon>
        <taxon>Methanobacteria</taxon>
        <taxon>Methanobacteriales</taxon>
        <taxon>Methanobacteriaceae</taxon>
        <taxon>Methanobacterium</taxon>
    </lineage>
</organism>
<dbReference type="GO" id="GO:0016747">
    <property type="term" value="F:acyltransferase activity, transferring groups other than amino-acyl groups"/>
    <property type="evidence" value="ECO:0007669"/>
    <property type="project" value="InterPro"/>
</dbReference>
<dbReference type="PROSITE" id="PS51186">
    <property type="entry name" value="GNAT"/>
    <property type="match status" value="1"/>
</dbReference>
<dbReference type="PANTHER" id="PTHR43233">
    <property type="entry name" value="FAMILY N-ACETYLTRANSFERASE, PUTATIVE (AFU_ORTHOLOGUE AFUA_6G03350)-RELATED"/>
    <property type="match status" value="1"/>
</dbReference>
<evidence type="ECO:0000313" key="2">
    <source>
        <dbReference type="EMBL" id="HII84087.1"/>
    </source>
</evidence>
<dbReference type="CDD" id="cd04301">
    <property type="entry name" value="NAT_SF"/>
    <property type="match status" value="1"/>
</dbReference>